<gene>
    <name evidence="2" type="ORF">SAMN05421742_10719</name>
</gene>
<evidence type="ECO:0000256" key="1">
    <source>
        <dbReference type="SAM" id="MobiDB-lite"/>
    </source>
</evidence>
<keyword evidence="3" id="KW-1185">Reference proteome</keyword>
<dbReference type="RefSeq" id="WP_092619825.1">
    <property type="nucleotide sequence ID" value="NZ_FNCV01000007.1"/>
</dbReference>
<reference evidence="3" key="1">
    <citation type="submission" date="2016-10" db="EMBL/GenBank/DDBJ databases">
        <authorList>
            <person name="Varghese N."/>
            <person name="Submissions S."/>
        </authorList>
    </citation>
    <scope>NUCLEOTIDE SEQUENCE [LARGE SCALE GENOMIC DNA]</scope>
    <source>
        <strain evidence="3">930I</strain>
    </source>
</reference>
<protein>
    <submittedName>
        <fullName evidence="2">Uncharacterized protein</fullName>
    </submittedName>
</protein>
<sequence>MAADPPPPPDDTPDSRPATDNGPPLNPCVRALREAMRLYAEAVLDRARAMPDGRVGAVDLLAIQAYLMRRDSNVEAYLDSLMVECREWQRAALMNELRGDTFHRLLVGLFEDRLTPRGELGRDDPERLPRQALPAFFQWAHGVLGAEFVTRQERACERAKGRLIEQAGMAFDWADLERQPEVVTILQETAYRLITHFGRNFRGKVATFITKMNYNLTETDRSFGLGRGYLINERRTRLLLSALIRPIDPEAMGPEARQTLARNLGEGKLAIIQRLKAEVASLDGGG</sequence>
<proteinExistence type="predicted"/>
<organism evidence="2 3">
    <name type="scientific">Roseospirillum parvum</name>
    <dbReference type="NCBI Taxonomy" id="83401"/>
    <lineage>
        <taxon>Bacteria</taxon>
        <taxon>Pseudomonadati</taxon>
        <taxon>Pseudomonadota</taxon>
        <taxon>Alphaproteobacteria</taxon>
        <taxon>Rhodospirillales</taxon>
        <taxon>Rhodospirillaceae</taxon>
        <taxon>Roseospirillum</taxon>
    </lineage>
</organism>
<dbReference type="EMBL" id="FNCV01000007">
    <property type="protein sequence ID" value="SDH45517.1"/>
    <property type="molecule type" value="Genomic_DNA"/>
</dbReference>
<dbReference type="Proteomes" id="UP000217076">
    <property type="component" value="Unassembled WGS sequence"/>
</dbReference>
<dbReference type="STRING" id="83401.SAMN05421742_10719"/>
<evidence type="ECO:0000313" key="3">
    <source>
        <dbReference type="Proteomes" id="UP000217076"/>
    </source>
</evidence>
<accession>A0A1G8CJ69</accession>
<feature type="region of interest" description="Disordered" evidence="1">
    <location>
        <begin position="1"/>
        <end position="25"/>
    </location>
</feature>
<name>A0A1G8CJ69_9PROT</name>
<feature type="compositionally biased region" description="Pro residues" evidence="1">
    <location>
        <begin position="1"/>
        <end position="10"/>
    </location>
</feature>
<evidence type="ECO:0000313" key="2">
    <source>
        <dbReference type="EMBL" id="SDH45517.1"/>
    </source>
</evidence>
<dbReference type="AlphaFoldDB" id="A0A1G8CJ69"/>